<evidence type="ECO:0000259" key="2">
    <source>
        <dbReference type="Pfam" id="PF03732"/>
    </source>
</evidence>
<feature type="compositionally biased region" description="Polar residues" evidence="1">
    <location>
        <begin position="48"/>
        <end position="67"/>
    </location>
</feature>
<evidence type="ECO:0000313" key="3">
    <source>
        <dbReference type="EMBL" id="CAF4200395.1"/>
    </source>
</evidence>
<dbReference type="PANTHER" id="PTHR33223:SF10">
    <property type="entry name" value="AMINOTRANSFERASE-LIKE PLANT MOBILE DOMAIN-CONTAINING PROTEIN"/>
    <property type="match status" value="1"/>
</dbReference>
<reference evidence="3" key="1">
    <citation type="submission" date="2021-02" db="EMBL/GenBank/DDBJ databases">
        <authorList>
            <person name="Nowell W R."/>
        </authorList>
    </citation>
    <scope>NUCLEOTIDE SEQUENCE</scope>
</reference>
<evidence type="ECO:0000313" key="4">
    <source>
        <dbReference type="Proteomes" id="UP000663881"/>
    </source>
</evidence>
<feature type="region of interest" description="Disordered" evidence="1">
    <location>
        <begin position="1"/>
        <end position="70"/>
    </location>
</feature>
<dbReference type="EMBL" id="CAJOAY010009239">
    <property type="protein sequence ID" value="CAF4200395.1"/>
    <property type="molecule type" value="Genomic_DNA"/>
</dbReference>
<feature type="non-terminal residue" evidence="3">
    <location>
        <position position="1"/>
    </location>
</feature>
<comment type="caution">
    <text evidence="3">The sequence shown here is derived from an EMBL/GenBank/DDBJ whole genome shotgun (WGS) entry which is preliminary data.</text>
</comment>
<sequence length="321" mass="36550">MASQCSTGKDTSSQNQPPSCENKRSLSNKPLEFPTYDPSRRYTPKFPSRSTPNPTYTSSPDTPNPNLESPLKEELRDVTPEELVFHVPNNEVNQLFRHTHAYLKSIGQILAIYQIPRAQSSQRRTRPYEEGGFGPPKPPEKNTTGATPTSPRPNFRFIATMVANRPWLAADAVTVPEAQHPLPKHPQKLLTKFDPGNDITPEDHIKQFMLSLRLSDVQHEYVVYILFPYAFVGQASTWFFSLAPGSIASWKQFETAFISQFGDYKTSRMMVLELSRMRRDKKDGIKDFNQRFINHLNHIPKKPTESIQVEFYTATLPPSVA</sequence>
<gene>
    <name evidence="3" type="ORF">OKA104_LOCUS40956</name>
</gene>
<dbReference type="Proteomes" id="UP000663881">
    <property type="component" value="Unassembled WGS sequence"/>
</dbReference>
<name>A0A820B419_9BILA</name>
<proteinExistence type="predicted"/>
<dbReference type="InterPro" id="IPR005162">
    <property type="entry name" value="Retrotrans_gag_dom"/>
</dbReference>
<feature type="domain" description="Retrotransposon gag" evidence="2">
    <location>
        <begin position="226"/>
        <end position="311"/>
    </location>
</feature>
<evidence type="ECO:0000256" key="1">
    <source>
        <dbReference type="SAM" id="MobiDB-lite"/>
    </source>
</evidence>
<accession>A0A820B419</accession>
<protein>
    <recommendedName>
        <fullName evidence="2">Retrotransposon gag domain-containing protein</fullName>
    </recommendedName>
</protein>
<organism evidence="3 4">
    <name type="scientific">Adineta steineri</name>
    <dbReference type="NCBI Taxonomy" id="433720"/>
    <lineage>
        <taxon>Eukaryota</taxon>
        <taxon>Metazoa</taxon>
        <taxon>Spiralia</taxon>
        <taxon>Gnathifera</taxon>
        <taxon>Rotifera</taxon>
        <taxon>Eurotatoria</taxon>
        <taxon>Bdelloidea</taxon>
        <taxon>Adinetida</taxon>
        <taxon>Adinetidae</taxon>
        <taxon>Adineta</taxon>
    </lineage>
</organism>
<dbReference type="PANTHER" id="PTHR33223">
    <property type="entry name" value="CCHC-TYPE DOMAIN-CONTAINING PROTEIN"/>
    <property type="match status" value="1"/>
</dbReference>
<feature type="region of interest" description="Disordered" evidence="1">
    <location>
        <begin position="117"/>
        <end position="153"/>
    </location>
</feature>
<dbReference type="AlphaFoldDB" id="A0A820B419"/>
<dbReference type="Pfam" id="PF03732">
    <property type="entry name" value="Retrotrans_gag"/>
    <property type="match status" value="1"/>
</dbReference>
<feature type="compositionally biased region" description="Polar residues" evidence="1">
    <location>
        <begin position="1"/>
        <end position="19"/>
    </location>
</feature>